<keyword evidence="2" id="KW-1185">Reference proteome</keyword>
<accession>A0ABD2NKK6</accession>
<protein>
    <submittedName>
        <fullName evidence="1">Uncharacterized protein</fullName>
    </submittedName>
</protein>
<sequence>MTVEDKWIFVDRLSVESAFEAFVEVIQGHLNQFCPASDRMVKVSEKHKRWITHEIVRESKELRNMHWLLTAYPELKAEYSLRKYQHKLLAKQRYFFGSIVSSSKKCNEIWKIVKQQLSRDIGSRELKLVLNGYMVTDRERAADAFVEHFSNTGDALLFNHFYPCPLRVKNLTVKPYSYIRLLRQRFSTSLLN</sequence>
<dbReference type="EMBL" id="JABFTP020000124">
    <property type="protein sequence ID" value="KAL3279198.1"/>
    <property type="molecule type" value="Genomic_DNA"/>
</dbReference>
<proteinExistence type="predicted"/>
<evidence type="ECO:0000313" key="1">
    <source>
        <dbReference type="EMBL" id="KAL3279198.1"/>
    </source>
</evidence>
<organism evidence="1 2">
    <name type="scientific">Cryptolaemus montrouzieri</name>
    <dbReference type="NCBI Taxonomy" id="559131"/>
    <lineage>
        <taxon>Eukaryota</taxon>
        <taxon>Metazoa</taxon>
        <taxon>Ecdysozoa</taxon>
        <taxon>Arthropoda</taxon>
        <taxon>Hexapoda</taxon>
        <taxon>Insecta</taxon>
        <taxon>Pterygota</taxon>
        <taxon>Neoptera</taxon>
        <taxon>Endopterygota</taxon>
        <taxon>Coleoptera</taxon>
        <taxon>Polyphaga</taxon>
        <taxon>Cucujiformia</taxon>
        <taxon>Coccinelloidea</taxon>
        <taxon>Coccinellidae</taxon>
        <taxon>Scymninae</taxon>
        <taxon>Scymnini</taxon>
        <taxon>Cryptolaemus</taxon>
    </lineage>
</organism>
<evidence type="ECO:0000313" key="2">
    <source>
        <dbReference type="Proteomes" id="UP001516400"/>
    </source>
</evidence>
<comment type="caution">
    <text evidence="1">The sequence shown here is derived from an EMBL/GenBank/DDBJ whole genome shotgun (WGS) entry which is preliminary data.</text>
</comment>
<name>A0ABD2NKK6_9CUCU</name>
<dbReference type="AlphaFoldDB" id="A0ABD2NKK6"/>
<gene>
    <name evidence="1" type="ORF">HHI36_016711</name>
</gene>
<reference evidence="1 2" key="1">
    <citation type="journal article" date="2021" name="BMC Biol.">
        <title>Horizontally acquired antibacterial genes associated with adaptive radiation of ladybird beetles.</title>
        <authorList>
            <person name="Li H.S."/>
            <person name="Tang X.F."/>
            <person name="Huang Y.H."/>
            <person name="Xu Z.Y."/>
            <person name="Chen M.L."/>
            <person name="Du X.Y."/>
            <person name="Qiu B.Y."/>
            <person name="Chen P.T."/>
            <person name="Zhang W."/>
            <person name="Slipinski A."/>
            <person name="Escalona H.E."/>
            <person name="Waterhouse R.M."/>
            <person name="Zwick A."/>
            <person name="Pang H."/>
        </authorList>
    </citation>
    <scope>NUCLEOTIDE SEQUENCE [LARGE SCALE GENOMIC DNA]</scope>
    <source>
        <strain evidence="1">SYSU2018</strain>
    </source>
</reference>
<dbReference type="Proteomes" id="UP001516400">
    <property type="component" value="Unassembled WGS sequence"/>
</dbReference>